<feature type="binding site" evidence="6">
    <location>
        <position position="34"/>
    </location>
    <ligand>
        <name>Zn(2+)</name>
        <dbReference type="ChEBI" id="CHEBI:29105"/>
    </ligand>
</feature>
<keyword evidence="2 6" id="KW-0863">Zinc-finger</keyword>
<feature type="binding site" evidence="6">
    <location>
        <position position="31"/>
    </location>
    <ligand>
        <name>Zn(2+)</name>
        <dbReference type="ChEBI" id="CHEBI:29105"/>
    </ligand>
</feature>
<evidence type="ECO:0000256" key="3">
    <source>
        <dbReference type="ARBA" id="ARBA00022833"/>
    </source>
</evidence>
<evidence type="ECO:0000256" key="1">
    <source>
        <dbReference type="ARBA" id="ARBA00022723"/>
    </source>
</evidence>
<dbReference type="KEGG" id="vmo:VMUT_0716"/>
<dbReference type="GO" id="GO:0003735">
    <property type="term" value="F:structural constituent of ribosome"/>
    <property type="evidence" value="ECO:0007669"/>
    <property type="project" value="InterPro"/>
</dbReference>
<accession>F0QW03</accession>
<name>F0QW03_VULM7</name>
<evidence type="ECO:0000256" key="2">
    <source>
        <dbReference type="ARBA" id="ARBA00022771"/>
    </source>
</evidence>
<dbReference type="STRING" id="985053.VMUT_0716"/>
<dbReference type="RefSeq" id="WP_013604090.1">
    <property type="nucleotide sequence ID" value="NC_015151.1"/>
</dbReference>
<dbReference type="OrthoDB" id="25142at2157"/>
<keyword evidence="9" id="KW-1185">Reference proteome</keyword>
<dbReference type="GeneID" id="10288368"/>
<dbReference type="Gene3D" id="6.20.50.180">
    <property type="match status" value="1"/>
</dbReference>
<comment type="caution">
    <text evidence="6">Lacks conserved residue(s) required for the propagation of feature annotation.</text>
</comment>
<dbReference type="NCBIfam" id="NF001669">
    <property type="entry name" value="PRK00432.1"/>
    <property type="match status" value="1"/>
</dbReference>
<evidence type="ECO:0000256" key="5">
    <source>
        <dbReference type="ARBA" id="ARBA00023274"/>
    </source>
</evidence>
<dbReference type="SUPFAM" id="SSF57829">
    <property type="entry name" value="Zn-binding ribosomal proteins"/>
    <property type="match status" value="1"/>
</dbReference>
<dbReference type="InterPro" id="IPR002906">
    <property type="entry name" value="Ribosomal_eS31"/>
</dbReference>
<evidence type="ECO:0000313" key="8">
    <source>
        <dbReference type="EMBL" id="ADY00927.1"/>
    </source>
</evidence>
<dbReference type="InterPro" id="IPR011332">
    <property type="entry name" value="Ribosomal_zn-bd"/>
</dbReference>
<evidence type="ECO:0000259" key="7">
    <source>
        <dbReference type="SMART" id="SM01402"/>
    </source>
</evidence>
<organism evidence="8 9">
    <name type="scientific">Vulcanisaeta moutnovskia (strain 768-28)</name>
    <dbReference type="NCBI Taxonomy" id="985053"/>
    <lineage>
        <taxon>Archaea</taxon>
        <taxon>Thermoproteota</taxon>
        <taxon>Thermoprotei</taxon>
        <taxon>Thermoproteales</taxon>
        <taxon>Thermoproteaceae</taxon>
        <taxon>Vulcanisaeta</taxon>
    </lineage>
</organism>
<comment type="similarity">
    <text evidence="6">Belongs to the eukaryotic ribosomal protein eS31 family.</text>
</comment>
<proteinExistence type="inferred from homology"/>
<evidence type="ECO:0000313" key="9">
    <source>
        <dbReference type="Proteomes" id="UP000007485"/>
    </source>
</evidence>
<comment type="cofactor">
    <cofactor evidence="6">
        <name>Zn(2+)</name>
        <dbReference type="ChEBI" id="CHEBI:29105"/>
    </cofactor>
    <text evidence="6">Binds 1 zinc ion per subunit.</text>
</comment>
<keyword evidence="5 6" id="KW-0687">Ribonucleoprotein</keyword>
<reference evidence="8 9" key="1">
    <citation type="journal article" date="2011" name="J. Bacteriol.">
        <title>Complete genome sequence of 'Vulcanisaeta moutnovskia' strain 768-28, a novel member of the hyperthermophilic crenarchaeal genus vulcanisaeta.</title>
        <authorList>
            <person name="Gumerov V.M."/>
            <person name="Mardanov A.V."/>
            <person name="Beletsky A.V."/>
            <person name="Prokofeva M.I."/>
            <person name="Bonch-Osmolovskaya E.A."/>
            <person name="Ravin N.V."/>
            <person name="Skryabin K.G."/>
        </authorList>
    </citation>
    <scope>NUCLEOTIDE SEQUENCE [LARGE SCALE GENOMIC DNA]</scope>
    <source>
        <strain evidence="8 9">768-28</strain>
    </source>
</reference>
<dbReference type="GO" id="GO:0006412">
    <property type="term" value="P:translation"/>
    <property type="evidence" value="ECO:0007669"/>
    <property type="project" value="UniProtKB-UniRule"/>
</dbReference>
<feature type="domain" description="Small ribosomal subunit protein eS31" evidence="7">
    <location>
        <begin position="11"/>
        <end position="56"/>
    </location>
</feature>
<dbReference type="AlphaFoldDB" id="F0QW03"/>
<gene>
    <name evidence="6" type="primary">rps27ae</name>
    <name evidence="8" type="ordered locus">VMUT_0716</name>
</gene>
<dbReference type="Pfam" id="PF01599">
    <property type="entry name" value="Ribosomal_S27"/>
    <property type="match status" value="1"/>
</dbReference>
<dbReference type="HOGENOM" id="CLU_179743_1_0_2"/>
<dbReference type="eggNOG" id="arCOG04183">
    <property type="taxonomic scope" value="Archaea"/>
</dbReference>
<dbReference type="GO" id="GO:0005840">
    <property type="term" value="C:ribosome"/>
    <property type="evidence" value="ECO:0007669"/>
    <property type="project" value="UniProtKB-KW"/>
</dbReference>
<dbReference type="HAMAP" id="MF_00777">
    <property type="entry name" value="Ribosomal_eS31"/>
    <property type="match status" value="1"/>
</dbReference>
<keyword evidence="4 6" id="KW-0689">Ribosomal protein</keyword>
<feature type="binding site" evidence="6">
    <location>
        <position position="50"/>
    </location>
    <ligand>
        <name>Zn(2+)</name>
        <dbReference type="ChEBI" id="CHEBI:29105"/>
    </ligand>
</feature>
<sequence length="64" mass="7535">MTVPKEIKARAHTWYEVDYEKGTIKFLRRICPRCGSVMAYHKVPVPRWTCGKCGYTIFEQARAR</sequence>
<dbReference type="GO" id="GO:1990904">
    <property type="term" value="C:ribonucleoprotein complex"/>
    <property type="evidence" value="ECO:0007669"/>
    <property type="project" value="UniProtKB-KW"/>
</dbReference>
<evidence type="ECO:0000256" key="4">
    <source>
        <dbReference type="ARBA" id="ARBA00022980"/>
    </source>
</evidence>
<keyword evidence="1 6" id="KW-0479">Metal-binding</keyword>
<protein>
    <recommendedName>
        <fullName evidence="6">Small ribosomal subunit protein eS31</fullName>
    </recommendedName>
</protein>
<comment type="subunit">
    <text evidence="6">Part of the 30S ribosomal subunit.</text>
</comment>
<dbReference type="SMART" id="SM01402">
    <property type="entry name" value="Ribosomal_S27"/>
    <property type="match status" value="1"/>
</dbReference>
<dbReference type="EMBL" id="CP002529">
    <property type="protein sequence ID" value="ADY00927.1"/>
    <property type="molecule type" value="Genomic_DNA"/>
</dbReference>
<feature type="binding site" evidence="6">
    <location>
        <position position="53"/>
    </location>
    <ligand>
        <name>Zn(2+)</name>
        <dbReference type="ChEBI" id="CHEBI:29105"/>
    </ligand>
</feature>
<dbReference type="GO" id="GO:0008270">
    <property type="term" value="F:zinc ion binding"/>
    <property type="evidence" value="ECO:0007669"/>
    <property type="project" value="UniProtKB-UniRule"/>
</dbReference>
<dbReference type="InterPro" id="IPR022845">
    <property type="entry name" value="Ribosomal_eS31_arc"/>
</dbReference>
<keyword evidence="3 6" id="KW-0862">Zinc</keyword>
<dbReference type="Proteomes" id="UP000007485">
    <property type="component" value="Chromosome"/>
</dbReference>
<evidence type="ECO:0000256" key="6">
    <source>
        <dbReference type="HAMAP-Rule" id="MF_00777"/>
    </source>
</evidence>